<dbReference type="AlphaFoldDB" id="A0AAV1W7N6"/>
<reference evidence="3 4" key="1">
    <citation type="submission" date="2024-03" db="EMBL/GenBank/DDBJ databases">
        <authorList>
            <person name="Martinez-Hernandez J."/>
        </authorList>
    </citation>
    <scope>NUCLEOTIDE SEQUENCE [LARGE SCALE GENOMIC DNA]</scope>
</reference>
<dbReference type="Proteomes" id="UP001497480">
    <property type="component" value="Unassembled WGS sequence"/>
</dbReference>
<comment type="caution">
    <text evidence="3">The sequence shown here is derived from an EMBL/GenBank/DDBJ whole genome shotgun (WGS) entry which is preliminary data.</text>
</comment>
<feature type="domain" description="Atos-like conserved" evidence="2">
    <location>
        <begin position="374"/>
        <end position="432"/>
    </location>
</feature>
<organism evidence="3 4">
    <name type="scientific">Lupinus luteus</name>
    <name type="common">European yellow lupine</name>
    <dbReference type="NCBI Taxonomy" id="3873"/>
    <lineage>
        <taxon>Eukaryota</taxon>
        <taxon>Viridiplantae</taxon>
        <taxon>Streptophyta</taxon>
        <taxon>Embryophyta</taxon>
        <taxon>Tracheophyta</taxon>
        <taxon>Spermatophyta</taxon>
        <taxon>Magnoliopsida</taxon>
        <taxon>eudicotyledons</taxon>
        <taxon>Gunneridae</taxon>
        <taxon>Pentapetalae</taxon>
        <taxon>rosids</taxon>
        <taxon>fabids</taxon>
        <taxon>Fabales</taxon>
        <taxon>Fabaceae</taxon>
        <taxon>Papilionoideae</taxon>
        <taxon>50 kb inversion clade</taxon>
        <taxon>genistoids sensu lato</taxon>
        <taxon>core genistoids</taxon>
        <taxon>Genisteae</taxon>
        <taxon>Lupinus</taxon>
    </lineage>
</organism>
<dbReference type="Pfam" id="PF13889">
    <property type="entry name" value="Chromosome_seg"/>
    <property type="match status" value="1"/>
</dbReference>
<sequence length="683" mass="76511">MGFPQVTSDCIAEEVTAPLGTFVQTAPSLVSISNYELNLLAGEDFGHCAQVDTPNSERKNVLEVPKESHISSMSQDGKSVIQKLKNNSVAQIGISSVNAAQTKQNPASRTVGFQIRALDSHVTSDAIEASESQVRKQLFSPLNEMLFTDNFEGDCPQVGGHIHQSFSKSSNDSYDALILQDYKKVHMGKIDNIESMIRSSSCLQGFTNSSRNDHNVKQAVSSHDHSQCEHEEPWSCKNFSLSPPLKNSEETTKTRPQVSALSIPRKKVSSPPFPLSPLGKKSSENENLDGRKDIHITLYDDNVNFKGMEQGILSAQEMDSKSQLNSESMQRKSDLFTPDNIIHMKKHWTHPVSFPPRHANLSGTLGRQPIRRSLVGSFEESLLSGRLSAKVSQKLDGFLAVLNVSGDSFSPQSQKIPFSVTSVDGDKYLLYYSSINLSGKLLSSKSRVTKFQRTLSMDESRSEKSRIRVPIKGRIQLVLSNPEKTPIHTFFCNYDLTDMPPGTKTFLRQKITLSSSRSMSTTTKESRTDYDIRSDVKSSTISNTNHRGKDILSSKFDEVNNITGTKTCKEESLSTCVMNEDKFLHGSSKANDNAINNGILLYALHLRLICPSPKKRSRSVHKSRTDPLYTQVRNIMDTERERRFYLYDDMRVVFPQRHSDSDEGKLHVEYHFPSNPKYFDISC</sequence>
<evidence type="ECO:0000313" key="3">
    <source>
        <dbReference type="EMBL" id="CAL0305197.1"/>
    </source>
</evidence>
<protein>
    <recommendedName>
        <fullName evidence="2">Atos-like conserved domain-containing protein</fullName>
    </recommendedName>
</protein>
<dbReference type="Pfam" id="PF13915">
    <property type="entry name" value="DUF4210"/>
    <property type="match status" value="1"/>
</dbReference>
<feature type="region of interest" description="Disordered" evidence="1">
    <location>
        <begin position="232"/>
        <end position="289"/>
    </location>
</feature>
<dbReference type="InterPro" id="IPR033473">
    <property type="entry name" value="Atos-like_C"/>
</dbReference>
<dbReference type="PANTHER" id="PTHR13199">
    <property type="entry name" value="GH03947P"/>
    <property type="match status" value="1"/>
</dbReference>
<evidence type="ECO:0000313" key="4">
    <source>
        <dbReference type="Proteomes" id="UP001497480"/>
    </source>
</evidence>
<accession>A0AAV1W7N6</accession>
<dbReference type="EMBL" id="CAXHTB010000004">
    <property type="protein sequence ID" value="CAL0305197.1"/>
    <property type="molecule type" value="Genomic_DNA"/>
</dbReference>
<name>A0AAV1W7N6_LUPLU</name>
<proteinExistence type="predicted"/>
<evidence type="ECO:0000256" key="1">
    <source>
        <dbReference type="SAM" id="MobiDB-lite"/>
    </source>
</evidence>
<dbReference type="InterPro" id="IPR025261">
    <property type="entry name" value="Atos-like_cons_dom"/>
</dbReference>
<dbReference type="SMART" id="SM01177">
    <property type="entry name" value="DUF4210"/>
    <property type="match status" value="1"/>
</dbReference>
<gene>
    <name evidence="3" type="ORF">LLUT_LOCUS6257</name>
</gene>
<evidence type="ECO:0000259" key="2">
    <source>
        <dbReference type="SMART" id="SM01177"/>
    </source>
</evidence>
<keyword evidence="4" id="KW-1185">Reference proteome</keyword>
<dbReference type="PANTHER" id="PTHR13199:SF11">
    <property type="entry name" value="PROTEIN ATOSSA"/>
    <property type="match status" value="1"/>
</dbReference>
<dbReference type="InterPro" id="IPR051506">
    <property type="entry name" value="ATOS_Transcription_Regulators"/>
</dbReference>